<name>A0A0N4ZBT3_PARTI</name>
<organism evidence="1 2">
    <name type="scientific">Parastrongyloides trichosuri</name>
    <name type="common">Possum-specific nematode worm</name>
    <dbReference type="NCBI Taxonomy" id="131310"/>
    <lineage>
        <taxon>Eukaryota</taxon>
        <taxon>Metazoa</taxon>
        <taxon>Ecdysozoa</taxon>
        <taxon>Nematoda</taxon>
        <taxon>Chromadorea</taxon>
        <taxon>Rhabditida</taxon>
        <taxon>Tylenchina</taxon>
        <taxon>Panagrolaimomorpha</taxon>
        <taxon>Strongyloidoidea</taxon>
        <taxon>Strongyloididae</taxon>
        <taxon>Parastrongyloides</taxon>
    </lineage>
</organism>
<protein>
    <submittedName>
        <fullName evidence="2">F-box domain-containing protein</fullName>
    </submittedName>
</protein>
<evidence type="ECO:0000313" key="1">
    <source>
        <dbReference type="Proteomes" id="UP000038045"/>
    </source>
</evidence>
<keyword evidence="1" id="KW-1185">Reference proteome</keyword>
<evidence type="ECO:0000313" key="2">
    <source>
        <dbReference type="WBParaSite" id="PTRK_0000499200.1"/>
    </source>
</evidence>
<accession>A0A0N4ZBT3</accession>
<sequence length="304" mass="34976">MHISKNKHNNKVPNRENVNIDEFDWHLMPFELQLYTMKFLSINDLLSLKSANKLTYMMISHNHQKFEKFNITDISISANNKCSLDVIINNNKRLIFENFDSLIEMAKHINVTGIIYTQNLDLSFINHMLGKNISSAIGAVIWDTPHLKASLVVDYLKNLNCQYLHLCNSSILGSGDKIFESLSDSIQEIDITEDTYCELTDECLRLISEKSNKSNPTGDILLRSDGAIFSPNGVTDFIQATNFKQATLRVSLRCISSSKEIFHRHLEDKLEEEIQSYYVDSLNIHAFNLINRPICIFVKKFLYD</sequence>
<dbReference type="AlphaFoldDB" id="A0A0N4ZBT3"/>
<reference evidence="2" key="1">
    <citation type="submission" date="2017-02" db="UniProtKB">
        <authorList>
            <consortium name="WormBaseParasite"/>
        </authorList>
    </citation>
    <scope>IDENTIFICATION</scope>
</reference>
<proteinExistence type="predicted"/>
<dbReference type="Proteomes" id="UP000038045">
    <property type="component" value="Unplaced"/>
</dbReference>
<dbReference type="WBParaSite" id="PTRK_0000499200.1">
    <property type="protein sequence ID" value="PTRK_0000499200.1"/>
    <property type="gene ID" value="PTRK_0000499200"/>
</dbReference>